<gene>
    <name evidence="2" type="ORF">AVDCRST_MAG64-2077</name>
</gene>
<feature type="region of interest" description="Disordered" evidence="1">
    <location>
        <begin position="1"/>
        <end position="29"/>
    </location>
</feature>
<reference evidence="2" key="1">
    <citation type="submission" date="2020-02" db="EMBL/GenBank/DDBJ databases">
        <authorList>
            <person name="Meier V. D."/>
        </authorList>
    </citation>
    <scope>NUCLEOTIDE SEQUENCE</scope>
    <source>
        <strain evidence="2">AVDCRST_MAG64</strain>
    </source>
</reference>
<proteinExistence type="predicted"/>
<organism evidence="2">
    <name type="scientific">uncultured Phycisphaerae bacterium</name>
    <dbReference type="NCBI Taxonomy" id="904963"/>
    <lineage>
        <taxon>Bacteria</taxon>
        <taxon>Pseudomonadati</taxon>
        <taxon>Planctomycetota</taxon>
        <taxon>Phycisphaerae</taxon>
        <taxon>environmental samples</taxon>
    </lineage>
</organism>
<dbReference type="EMBL" id="CADCUQ010000466">
    <property type="protein sequence ID" value="CAA9407127.1"/>
    <property type="molecule type" value="Genomic_DNA"/>
</dbReference>
<evidence type="ECO:0000313" key="2">
    <source>
        <dbReference type="EMBL" id="CAA9407127.1"/>
    </source>
</evidence>
<sequence>MLRDRRGPLRRHADGLADRGRTHRTAGRADRALPVRVPGVVPLELSRVRDGNDVVPHLRLVRRREQHPRFHRFHDRTHRTVDEGAARLLGQAWRHDGILSGFSGLGNCWSNGTAPTARLSTLAGTDTRSS</sequence>
<evidence type="ECO:0000256" key="1">
    <source>
        <dbReference type="SAM" id="MobiDB-lite"/>
    </source>
</evidence>
<dbReference type="AlphaFoldDB" id="A0A6J4P5X1"/>
<feature type="compositionally biased region" description="Basic and acidic residues" evidence="1">
    <location>
        <begin position="1"/>
        <end position="20"/>
    </location>
</feature>
<accession>A0A6J4P5X1</accession>
<protein>
    <submittedName>
        <fullName evidence="2">Uncharacterized protein</fullName>
    </submittedName>
</protein>
<name>A0A6J4P5X1_9BACT</name>